<dbReference type="InterPro" id="IPR008927">
    <property type="entry name" value="6-PGluconate_DH-like_C_sf"/>
</dbReference>
<dbReference type="InterPro" id="IPR036291">
    <property type="entry name" value="NAD(P)-bd_dom_sf"/>
</dbReference>
<dbReference type="SUPFAM" id="SSF51735">
    <property type="entry name" value="NAD(P)-binding Rossmann-fold domains"/>
    <property type="match status" value="1"/>
</dbReference>
<evidence type="ECO:0000256" key="1">
    <source>
        <dbReference type="ARBA" id="ARBA00005109"/>
    </source>
</evidence>
<feature type="active site" evidence="8">
    <location>
        <position position="177"/>
    </location>
</feature>
<comment type="pathway">
    <text evidence="1">Amino-acid degradation; L-valine degradation.</text>
</comment>
<dbReference type="EMBL" id="ML986624">
    <property type="protein sequence ID" value="KAF2263618.1"/>
    <property type="molecule type" value="Genomic_DNA"/>
</dbReference>
<dbReference type="PANTHER" id="PTHR22981:SF7">
    <property type="entry name" value="3-HYDROXYISOBUTYRATE DEHYDROGENASE, MITOCHONDRIAL"/>
    <property type="match status" value="1"/>
</dbReference>
<sequence>METPNVGYIGLGNAGYPMAACLAKKGYQLVVRDSNPSRSIKFVEQYPKCKVATSTADAFHDCDVVITMLPNGKVVEEVLLGDDGIARHLKPGSTVIDTSSSSPFDTRRLGDELSKLSIDLVDSPITQERLHDIDNAAATLMVGSDSQKTLEKVLPILEDMSTHVFPMGGLGAGHTMKTLNNYVSVGSIIALCDALVTGQKLGLNPQTMINVLNVGTGVNFSTLYSMKTLKSFDTGYQLELLVKDVKIAKDVIEKSGFQSDLPRLALEYLEDSMKLVEKGADHSECIKGWEKRAGVEIPKTDRST</sequence>
<protein>
    <recommendedName>
        <fullName evidence="3">3-hydroxyisobutyrate dehydrogenase</fullName>
        <ecNumber evidence="3">1.1.1.31</ecNumber>
    </recommendedName>
</protein>
<keyword evidence="12" id="KW-1185">Reference proteome</keyword>
<evidence type="ECO:0000256" key="4">
    <source>
        <dbReference type="ARBA" id="ARBA00022456"/>
    </source>
</evidence>
<evidence type="ECO:0000259" key="9">
    <source>
        <dbReference type="Pfam" id="PF03446"/>
    </source>
</evidence>
<dbReference type="InterPro" id="IPR015815">
    <property type="entry name" value="HIBADH-related"/>
</dbReference>
<dbReference type="GO" id="GO:0008442">
    <property type="term" value="F:3-hydroxyisobutyrate dehydrogenase activity"/>
    <property type="evidence" value="ECO:0007669"/>
    <property type="project" value="UniProtKB-EC"/>
</dbReference>
<evidence type="ECO:0000256" key="5">
    <source>
        <dbReference type="ARBA" id="ARBA00023002"/>
    </source>
</evidence>
<proteinExistence type="inferred from homology"/>
<evidence type="ECO:0000313" key="12">
    <source>
        <dbReference type="Proteomes" id="UP000800093"/>
    </source>
</evidence>
<evidence type="ECO:0000313" key="11">
    <source>
        <dbReference type="EMBL" id="KAF2263618.1"/>
    </source>
</evidence>
<feature type="domain" description="3-hydroxyisobutyrate dehydrogenase-like NAD-binding" evidence="10">
    <location>
        <begin position="171"/>
        <end position="287"/>
    </location>
</feature>
<dbReference type="Proteomes" id="UP000800093">
    <property type="component" value="Unassembled WGS sequence"/>
</dbReference>
<reference evidence="12" key="1">
    <citation type="journal article" date="2020" name="Stud. Mycol.">
        <title>101 Dothideomycetes genomes: A test case for predicting lifestyles and emergence of pathogens.</title>
        <authorList>
            <person name="Haridas S."/>
            <person name="Albert R."/>
            <person name="Binder M."/>
            <person name="Bloem J."/>
            <person name="LaButti K."/>
            <person name="Salamov A."/>
            <person name="Andreopoulos B."/>
            <person name="Baker S."/>
            <person name="Barry K."/>
            <person name="Bills G."/>
            <person name="Bluhm B."/>
            <person name="Cannon C."/>
            <person name="Castanera R."/>
            <person name="Culley D."/>
            <person name="Daum C."/>
            <person name="Ezra D."/>
            <person name="Gonzalez J."/>
            <person name="Henrissat B."/>
            <person name="Kuo A."/>
            <person name="Liang C."/>
            <person name="Lipzen A."/>
            <person name="Lutzoni F."/>
            <person name="Magnuson J."/>
            <person name="Mondo S."/>
            <person name="Nolan M."/>
            <person name="Ohm R."/>
            <person name="Pangilinan J."/>
            <person name="Park H.-J."/>
            <person name="Ramirez L."/>
            <person name="Alfaro M."/>
            <person name="Sun H."/>
            <person name="Tritt A."/>
            <person name="Yoshinaga Y."/>
            <person name="Zwiers L.-H."/>
            <person name="Turgeon B."/>
            <person name="Goodwin S."/>
            <person name="Spatafora J."/>
            <person name="Crous P."/>
            <person name="Grigoriev I."/>
        </authorList>
    </citation>
    <scope>NUCLEOTIDE SEQUENCE [LARGE SCALE GENOMIC DNA]</scope>
    <source>
        <strain evidence="12">CBS 304.66</strain>
    </source>
</reference>
<evidence type="ECO:0000259" key="10">
    <source>
        <dbReference type="Pfam" id="PF14833"/>
    </source>
</evidence>
<dbReference type="InterPro" id="IPR006115">
    <property type="entry name" value="6PGDH_NADP-bd"/>
</dbReference>
<evidence type="ECO:0000256" key="6">
    <source>
        <dbReference type="ARBA" id="ARBA00023027"/>
    </source>
</evidence>
<dbReference type="Gene3D" id="3.40.50.720">
    <property type="entry name" value="NAD(P)-binding Rossmann-like Domain"/>
    <property type="match status" value="1"/>
</dbReference>
<evidence type="ECO:0000256" key="2">
    <source>
        <dbReference type="ARBA" id="ARBA00006013"/>
    </source>
</evidence>
<dbReference type="EC" id="1.1.1.31" evidence="3"/>
<dbReference type="GO" id="GO:0009083">
    <property type="term" value="P:branched-chain amino acid catabolic process"/>
    <property type="evidence" value="ECO:0007669"/>
    <property type="project" value="UniProtKB-KW"/>
</dbReference>
<comment type="catalytic activity">
    <reaction evidence="7">
        <text>3-hydroxy-2-methylpropanoate + NAD(+) = 2-methyl-3-oxopropanoate + NADH + H(+)</text>
        <dbReference type="Rhea" id="RHEA:17681"/>
        <dbReference type="ChEBI" id="CHEBI:11805"/>
        <dbReference type="ChEBI" id="CHEBI:15378"/>
        <dbReference type="ChEBI" id="CHEBI:57540"/>
        <dbReference type="ChEBI" id="CHEBI:57700"/>
        <dbReference type="ChEBI" id="CHEBI:57945"/>
        <dbReference type="EC" id="1.1.1.31"/>
    </reaction>
</comment>
<dbReference type="InterPro" id="IPR029154">
    <property type="entry name" value="HIBADH-like_NADP-bd"/>
</dbReference>
<evidence type="ECO:0000256" key="8">
    <source>
        <dbReference type="PIRSR" id="PIRSR000103-1"/>
    </source>
</evidence>
<dbReference type="Pfam" id="PF14833">
    <property type="entry name" value="NAD_binding_11"/>
    <property type="match status" value="1"/>
</dbReference>
<accession>A0A9P4K7Q0</accession>
<organism evidence="11 12">
    <name type="scientific">Lojkania enalia</name>
    <dbReference type="NCBI Taxonomy" id="147567"/>
    <lineage>
        <taxon>Eukaryota</taxon>
        <taxon>Fungi</taxon>
        <taxon>Dikarya</taxon>
        <taxon>Ascomycota</taxon>
        <taxon>Pezizomycotina</taxon>
        <taxon>Dothideomycetes</taxon>
        <taxon>Pleosporomycetidae</taxon>
        <taxon>Pleosporales</taxon>
        <taxon>Pleosporales incertae sedis</taxon>
        <taxon>Lojkania</taxon>
    </lineage>
</organism>
<feature type="domain" description="6-phosphogluconate dehydrogenase NADP-binding" evidence="9">
    <location>
        <begin position="5"/>
        <end position="168"/>
    </location>
</feature>
<name>A0A9P4K7Q0_9PLEO</name>
<keyword evidence="6" id="KW-0520">NAD</keyword>
<dbReference type="PIRSF" id="PIRSF000103">
    <property type="entry name" value="HIBADH"/>
    <property type="match status" value="1"/>
</dbReference>
<dbReference type="OrthoDB" id="21615at2759"/>
<gene>
    <name evidence="11" type="ORF">CC78DRAFT_553957</name>
</gene>
<comment type="caution">
    <text evidence="11">The sequence shown here is derived from an EMBL/GenBank/DDBJ whole genome shotgun (WGS) entry which is preliminary data.</text>
</comment>
<dbReference type="InterPro" id="IPR013328">
    <property type="entry name" value="6PGD_dom2"/>
</dbReference>
<keyword evidence="5" id="KW-0560">Oxidoreductase</keyword>
<evidence type="ECO:0000256" key="7">
    <source>
        <dbReference type="ARBA" id="ARBA00049197"/>
    </source>
</evidence>
<comment type="similarity">
    <text evidence="2">Belongs to the HIBADH-related family. 3-hydroxyisobutyrate dehydrogenase subfamily.</text>
</comment>
<dbReference type="AlphaFoldDB" id="A0A9P4K7Q0"/>
<dbReference type="GO" id="GO:0051287">
    <property type="term" value="F:NAD binding"/>
    <property type="evidence" value="ECO:0007669"/>
    <property type="project" value="InterPro"/>
</dbReference>
<dbReference type="PANTHER" id="PTHR22981">
    <property type="entry name" value="3-HYDROXYISOBUTYRATE DEHYDROGENASE-RELATED"/>
    <property type="match status" value="1"/>
</dbReference>
<dbReference type="SUPFAM" id="SSF48179">
    <property type="entry name" value="6-phosphogluconate dehydrogenase C-terminal domain-like"/>
    <property type="match status" value="1"/>
</dbReference>
<dbReference type="Pfam" id="PF03446">
    <property type="entry name" value="NAD_binding_2"/>
    <property type="match status" value="1"/>
</dbReference>
<dbReference type="Gene3D" id="1.10.1040.10">
    <property type="entry name" value="N-(1-d-carboxylethyl)-l-norvaline Dehydrogenase, domain 2"/>
    <property type="match status" value="1"/>
</dbReference>
<dbReference type="GO" id="GO:0050661">
    <property type="term" value="F:NADP binding"/>
    <property type="evidence" value="ECO:0007669"/>
    <property type="project" value="InterPro"/>
</dbReference>
<keyword evidence="4" id="KW-0101">Branched-chain amino acid catabolism</keyword>
<evidence type="ECO:0000256" key="3">
    <source>
        <dbReference type="ARBA" id="ARBA00012991"/>
    </source>
</evidence>